<keyword evidence="3" id="KW-1185">Reference proteome</keyword>
<feature type="compositionally biased region" description="Polar residues" evidence="1">
    <location>
        <begin position="115"/>
        <end position="124"/>
    </location>
</feature>
<reference evidence="2" key="1">
    <citation type="journal article" date="2020" name="New Phytol.">
        <title>Comparative genomics reveals dynamic genome evolution in host specialist ectomycorrhizal fungi.</title>
        <authorList>
            <person name="Lofgren L.A."/>
            <person name="Nguyen N.H."/>
            <person name="Vilgalys R."/>
            <person name="Ruytinx J."/>
            <person name="Liao H.L."/>
            <person name="Branco S."/>
            <person name="Kuo A."/>
            <person name="LaButti K."/>
            <person name="Lipzen A."/>
            <person name="Andreopoulos W."/>
            <person name="Pangilinan J."/>
            <person name="Riley R."/>
            <person name="Hundley H."/>
            <person name="Na H."/>
            <person name="Barry K."/>
            <person name="Grigoriev I.V."/>
            <person name="Stajich J.E."/>
            <person name="Kennedy P.G."/>
        </authorList>
    </citation>
    <scope>NUCLEOTIDE SEQUENCE</scope>
    <source>
        <strain evidence="2">S12</strain>
    </source>
</reference>
<sequence>MDQCALNVDASLKEACNIQWVHSLTQNTASLPPVDSPSLSPTLPNESTTFTFSTQLTPATFGNTQKHKADNAKSTISKSKGSSTCQNRKDAPIPKVTKPSKPAPIERVKALQFQGLASNTSTAGEESDDEEDEPTQNKRHKKGDGAADILTMFKPVDSHNLVEGYVCQVCKQQSIFSFTETVQRPEEWSQEQLHECIIRFIIETDQALSIVDHDAFQELLHYNRCSKTEISDIPHCTKVTEDIIECTEAI</sequence>
<evidence type="ECO:0000313" key="3">
    <source>
        <dbReference type="Proteomes" id="UP000719766"/>
    </source>
</evidence>
<dbReference type="RefSeq" id="XP_041164114.1">
    <property type="nucleotide sequence ID" value="XM_041305974.1"/>
</dbReference>
<dbReference type="EMBL" id="JABBWE010000010">
    <property type="protein sequence ID" value="KAG1799891.1"/>
    <property type="molecule type" value="Genomic_DNA"/>
</dbReference>
<organism evidence="2 3">
    <name type="scientific">Suillus plorans</name>
    <dbReference type="NCBI Taxonomy" id="116603"/>
    <lineage>
        <taxon>Eukaryota</taxon>
        <taxon>Fungi</taxon>
        <taxon>Dikarya</taxon>
        <taxon>Basidiomycota</taxon>
        <taxon>Agaricomycotina</taxon>
        <taxon>Agaricomycetes</taxon>
        <taxon>Agaricomycetidae</taxon>
        <taxon>Boletales</taxon>
        <taxon>Suillineae</taxon>
        <taxon>Suillaceae</taxon>
        <taxon>Suillus</taxon>
    </lineage>
</organism>
<feature type="region of interest" description="Disordered" evidence="1">
    <location>
        <begin position="61"/>
        <end position="146"/>
    </location>
</feature>
<name>A0A9P7DPK5_9AGAM</name>
<gene>
    <name evidence="2" type="ORF">HD556DRAFT_1439558</name>
</gene>
<evidence type="ECO:0000256" key="1">
    <source>
        <dbReference type="SAM" id="MobiDB-lite"/>
    </source>
</evidence>
<dbReference type="GeneID" id="64599738"/>
<comment type="caution">
    <text evidence="2">The sequence shown here is derived from an EMBL/GenBank/DDBJ whole genome shotgun (WGS) entry which is preliminary data.</text>
</comment>
<protein>
    <submittedName>
        <fullName evidence="2">Uncharacterized protein</fullName>
    </submittedName>
</protein>
<dbReference type="AlphaFoldDB" id="A0A9P7DPK5"/>
<proteinExistence type="predicted"/>
<evidence type="ECO:0000313" key="2">
    <source>
        <dbReference type="EMBL" id="KAG1799891.1"/>
    </source>
</evidence>
<feature type="compositionally biased region" description="Low complexity" evidence="1">
    <location>
        <begin position="73"/>
        <end position="84"/>
    </location>
</feature>
<dbReference type="Proteomes" id="UP000719766">
    <property type="component" value="Unassembled WGS sequence"/>
</dbReference>
<dbReference type="OrthoDB" id="2612965at2759"/>
<accession>A0A9P7DPK5</accession>
<feature type="compositionally biased region" description="Acidic residues" evidence="1">
    <location>
        <begin position="125"/>
        <end position="134"/>
    </location>
</feature>